<comment type="caution">
    <text evidence="3">The sequence shown here is derived from an EMBL/GenBank/DDBJ whole genome shotgun (WGS) entry which is preliminary data.</text>
</comment>
<name>A0A2H0N8I0_9BACT</name>
<proteinExistence type="predicted"/>
<feature type="transmembrane region" description="Helical" evidence="1">
    <location>
        <begin position="20"/>
        <end position="41"/>
    </location>
</feature>
<feature type="domain" description="Baseplate protein J-like barrel" evidence="2">
    <location>
        <begin position="116"/>
        <end position="178"/>
    </location>
</feature>
<sequence>MVSRHLQNNDVAVEQPVKFYKFIAVTFLIITLILFGVIIFMSSKRAVITVITKSQPIDITSSVKIGNAEKGADVSGSVTSTVMNISETFEPTGTAQEEGVATGKVTLHNESSLAQPLVATTRLMTKDGVLFRMKQAATVPASGTVEVLVYADKPGDSGDIGPQEKFTIPGLSEVRQEEVYGSSEAPMKGGVKNIGILSLDDIKNAENILLEKITKQAEESLQSEHPEQKGIFSVIQHTFESDVEAGKQVSQFTLSGKATVMGVFYSDDAIQSWAAEALSKRAISDVEIVHAGSTQPTVTFEKYNDEDHSVTAKVFYDGLATLNPESPAIQKGMFLGKTKAEIRRYLIGLDHIYEVNIDFSPAWMRKVPFMAEHVTVVVKNVE</sequence>
<organism evidence="3 4">
    <name type="scientific">Candidatus Magasanikbacteria bacterium CG11_big_fil_rev_8_21_14_0_20_39_34</name>
    <dbReference type="NCBI Taxonomy" id="1974653"/>
    <lineage>
        <taxon>Bacteria</taxon>
        <taxon>Candidatus Magasanikiibacteriota</taxon>
    </lineage>
</organism>
<evidence type="ECO:0000313" key="4">
    <source>
        <dbReference type="Proteomes" id="UP000229600"/>
    </source>
</evidence>
<dbReference type="Pfam" id="PF04865">
    <property type="entry name" value="Baseplate_J"/>
    <property type="match status" value="1"/>
</dbReference>
<reference evidence="3 4" key="1">
    <citation type="submission" date="2017-09" db="EMBL/GenBank/DDBJ databases">
        <title>Depth-based differentiation of microbial function through sediment-hosted aquifers and enrichment of novel symbionts in the deep terrestrial subsurface.</title>
        <authorList>
            <person name="Probst A.J."/>
            <person name="Ladd B."/>
            <person name="Jarett J.K."/>
            <person name="Geller-Mcgrath D.E."/>
            <person name="Sieber C.M."/>
            <person name="Emerson J.B."/>
            <person name="Anantharaman K."/>
            <person name="Thomas B.C."/>
            <person name="Malmstrom R."/>
            <person name="Stieglmeier M."/>
            <person name="Klingl A."/>
            <person name="Woyke T."/>
            <person name="Ryan C.M."/>
            <person name="Banfield J.F."/>
        </authorList>
    </citation>
    <scope>NUCLEOTIDE SEQUENCE [LARGE SCALE GENOMIC DNA]</scope>
    <source>
        <strain evidence="3">CG11_big_fil_rev_8_21_14_0_20_39_34</strain>
    </source>
</reference>
<dbReference type="EMBL" id="PCWN01000003">
    <property type="protein sequence ID" value="PIR04445.1"/>
    <property type="molecule type" value="Genomic_DNA"/>
</dbReference>
<evidence type="ECO:0000313" key="3">
    <source>
        <dbReference type="EMBL" id="PIR04445.1"/>
    </source>
</evidence>
<keyword evidence="1" id="KW-1133">Transmembrane helix</keyword>
<dbReference type="InterPro" id="IPR006949">
    <property type="entry name" value="Barrel_Baseplate_J-like"/>
</dbReference>
<accession>A0A2H0N8I0</accession>
<gene>
    <name evidence="3" type="ORF">COV59_01195</name>
</gene>
<dbReference type="Proteomes" id="UP000229600">
    <property type="component" value="Unassembled WGS sequence"/>
</dbReference>
<dbReference type="AlphaFoldDB" id="A0A2H0N8I0"/>
<evidence type="ECO:0000256" key="1">
    <source>
        <dbReference type="SAM" id="Phobius"/>
    </source>
</evidence>
<keyword evidence="1" id="KW-0812">Transmembrane</keyword>
<evidence type="ECO:0000259" key="2">
    <source>
        <dbReference type="Pfam" id="PF04865"/>
    </source>
</evidence>
<protein>
    <recommendedName>
        <fullName evidence="2">Baseplate protein J-like barrel domain-containing protein</fullName>
    </recommendedName>
</protein>
<keyword evidence="1" id="KW-0472">Membrane</keyword>